<dbReference type="InterPro" id="IPR007460">
    <property type="entry name" value="BrnT_toxin"/>
</dbReference>
<sequence>MWEWDEAKNRHNIAARGIDFADARRIDWSTAQIFTDDRTDYGEDRFLARGTIDGRLHILVYTLRDDRLRVISLRKANRRERRAYVAETGRSLGSL</sequence>
<dbReference type="Gene3D" id="3.10.450.530">
    <property type="entry name" value="Ribonuclease toxin, BrnT, of type II toxin-antitoxin system"/>
    <property type="match status" value="1"/>
</dbReference>
<dbReference type="AlphaFoldDB" id="A0A1I1YSN1"/>
<evidence type="ECO:0000313" key="2">
    <source>
        <dbReference type="Proteomes" id="UP000325289"/>
    </source>
</evidence>
<accession>A0A1I1YSN1</accession>
<dbReference type="Pfam" id="PF04365">
    <property type="entry name" value="BrnT_toxin"/>
    <property type="match status" value="1"/>
</dbReference>
<dbReference type="RefSeq" id="WP_149756300.1">
    <property type="nucleotide sequence ID" value="NZ_FOMS01000007.1"/>
</dbReference>
<dbReference type="OrthoDB" id="839663at2"/>
<protein>
    <submittedName>
        <fullName evidence="1">Uncharacterized protein</fullName>
    </submittedName>
</protein>
<name>A0A1I1YSN1_9RHOB</name>
<proteinExistence type="predicted"/>
<dbReference type="EMBL" id="FOMS01000007">
    <property type="protein sequence ID" value="SFE22556.1"/>
    <property type="molecule type" value="Genomic_DNA"/>
</dbReference>
<reference evidence="1 2" key="1">
    <citation type="submission" date="2016-10" db="EMBL/GenBank/DDBJ databases">
        <authorList>
            <person name="Varghese N."/>
            <person name="Submissions S."/>
        </authorList>
    </citation>
    <scope>NUCLEOTIDE SEQUENCE [LARGE SCALE GENOMIC DNA]</scope>
    <source>
        <strain evidence="2">YIM D21,KCTC 23444,ACCC 10710</strain>
    </source>
</reference>
<dbReference type="InterPro" id="IPR038573">
    <property type="entry name" value="BrnT_sf"/>
</dbReference>
<keyword evidence="2" id="KW-1185">Reference proteome</keyword>
<dbReference type="Proteomes" id="UP000325289">
    <property type="component" value="Unassembled WGS sequence"/>
</dbReference>
<evidence type="ECO:0000313" key="1">
    <source>
        <dbReference type="EMBL" id="SFE22556.1"/>
    </source>
</evidence>
<gene>
    <name evidence="1" type="ORF">SAMN04515678_107193</name>
</gene>
<organism evidence="1 2">
    <name type="scientific">Roseivivax sediminis</name>
    <dbReference type="NCBI Taxonomy" id="936889"/>
    <lineage>
        <taxon>Bacteria</taxon>
        <taxon>Pseudomonadati</taxon>
        <taxon>Pseudomonadota</taxon>
        <taxon>Alphaproteobacteria</taxon>
        <taxon>Rhodobacterales</taxon>
        <taxon>Roseobacteraceae</taxon>
        <taxon>Roseivivax</taxon>
    </lineage>
</organism>